<name>A0ABP7L2V6_9ACTN</name>
<evidence type="ECO:0000256" key="2">
    <source>
        <dbReference type="ARBA" id="ARBA00022475"/>
    </source>
</evidence>
<dbReference type="PANTHER" id="PTHR23513">
    <property type="entry name" value="INTEGRAL MEMBRANE EFFLUX PROTEIN-RELATED"/>
    <property type="match status" value="1"/>
</dbReference>
<protein>
    <submittedName>
        <fullName evidence="7">MFS transporter</fullName>
    </submittedName>
</protein>
<dbReference type="SUPFAM" id="SSF103473">
    <property type="entry name" value="MFS general substrate transporter"/>
    <property type="match status" value="1"/>
</dbReference>
<feature type="transmembrane region" description="Helical" evidence="6">
    <location>
        <begin position="289"/>
        <end position="306"/>
    </location>
</feature>
<evidence type="ECO:0000256" key="6">
    <source>
        <dbReference type="SAM" id="Phobius"/>
    </source>
</evidence>
<keyword evidence="8" id="KW-1185">Reference proteome</keyword>
<dbReference type="Gene3D" id="1.20.1250.20">
    <property type="entry name" value="MFS general substrate transporter like domains"/>
    <property type="match status" value="1"/>
</dbReference>
<dbReference type="PANTHER" id="PTHR23513:SF11">
    <property type="entry name" value="STAPHYLOFERRIN A TRANSPORTER"/>
    <property type="match status" value="1"/>
</dbReference>
<evidence type="ECO:0000313" key="8">
    <source>
        <dbReference type="Proteomes" id="UP001501563"/>
    </source>
</evidence>
<keyword evidence="5 6" id="KW-0472">Membrane</keyword>
<dbReference type="RefSeq" id="WP_345553287.1">
    <property type="nucleotide sequence ID" value="NZ_BAAAZA010000030.1"/>
</dbReference>
<dbReference type="EMBL" id="BAAAZA010000030">
    <property type="protein sequence ID" value="GAA3893235.1"/>
    <property type="molecule type" value="Genomic_DNA"/>
</dbReference>
<feature type="transmembrane region" description="Helical" evidence="6">
    <location>
        <begin position="312"/>
        <end position="335"/>
    </location>
</feature>
<organism evidence="7 8">
    <name type="scientific">Streptomyces lannensis</name>
    <dbReference type="NCBI Taxonomy" id="766498"/>
    <lineage>
        <taxon>Bacteria</taxon>
        <taxon>Bacillati</taxon>
        <taxon>Actinomycetota</taxon>
        <taxon>Actinomycetes</taxon>
        <taxon>Kitasatosporales</taxon>
        <taxon>Streptomycetaceae</taxon>
        <taxon>Streptomyces</taxon>
    </lineage>
</organism>
<dbReference type="Pfam" id="PF07690">
    <property type="entry name" value="MFS_1"/>
    <property type="match status" value="2"/>
</dbReference>
<sequence length="413" mass="42714">MTAPTPTTKTPPRRTGYRDVFAVREFRAVFAAHVLSLSGTVVAVMALAVLVYRNTGSALLTAVSFALSFLPYVLGGALLAPLAGRYPARRVLVACDLLCATATALMVLPYTPVPALLALQALASFVAPLFSGVRAASLGDILHGDAFVLARSLMRIVAQSAQIGGNAGVGLLLVVMSPRGALLITVVGFLGSALILRCGTPQRPPTARERATGGTWTLLRDRRVRRLLALFWLPPAFMVVPEALAAPYATELGVGTAAVGLLLAANPVGSVTGELLAGGLLQPAARERLVLPLALAGLPLFLLFAARPGLTSALLILCAAGMTSAYSLGLDRWFFDALPEELRARGMTLLTAGLMTVQGLGMTLGGLVAEYVPTHAVLAGAGGIGALCVLAVARSVRRAEARRPGSETGPTAI</sequence>
<feature type="transmembrane region" description="Helical" evidence="6">
    <location>
        <begin position="227"/>
        <end position="248"/>
    </location>
</feature>
<reference evidence="8" key="1">
    <citation type="journal article" date="2019" name="Int. J. Syst. Evol. Microbiol.">
        <title>The Global Catalogue of Microorganisms (GCM) 10K type strain sequencing project: providing services to taxonomists for standard genome sequencing and annotation.</title>
        <authorList>
            <consortium name="The Broad Institute Genomics Platform"/>
            <consortium name="The Broad Institute Genome Sequencing Center for Infectious Disease"/>
            <person name="Wu L."/>
            <person name="Ma J."/>
        </authorList>
    </citation>
    <scope>NUCLEOTIDE SEQUENCE [LARGE SCALE GENOMIC DNA]</scope>
    <source>
        <strain evidence="8">JCM 16578</strain>
    </source>
</reference>
<feature type="transmembrane region" description="Helical" evidence="6">
    <location>
        <begin position="58"/>
        <end position="79"/>
    </location>
</feature>
<feature type="transmembrane region" description="Helical" evidence="6">
    <location>
        <begin position="254"/>
        <end position="277"/>
    </location>
</feature>
<feature type="transmembrane region" description="Helical" evidence="6">
    <location>
        <begin position="347"/>
        <end position="369"/>
    </location>
</feature>
<feature type="transmembrane region" description="Helical" evidence="6">
    <location>
        <begin position="28"/>
        <end position="52"/>
    </location>
</feature>
<feature type="transmembrane region" description="Helical" evidence="6">
    <location>
        <begin position="375"/>
        <end position="393"/>
    </location>
</feature>
<dbReference type="InterPro" id="IPR011701">
    <property type="entry name" value="MFS"/>
</dbReference>
<evidence type="ECO:0000256" key="5">
    <source>
        <dbReference type="ARBA" id="ARBA00023136"/>
    </source>
</evidence>
<dbReference type="CDD" id="cd06173">
    <property type="entry name" value="MFS_MefA_like"/>
    <property type="match status" value="1"/>
</dbReference>
<accession>A0ABP7L2V6</accession>
<evidence type="ECO:0000313" key="7">
    <source>
        <dbReference type="EMBL" id="GAA3893235.1"/>
    </source>
</evidence>
<proteinExistence type="predicted"/>
<keyword evidence="4 6" id="KW-1133">Transmembrane helix</keyword>
<evidence type="ECO:0000256" key="3">
    <source>
        <dbReference type="ARBA" id="ARBA00022692"/>
    </source>
</evidence>
<feature type="transmembrane region" description="Helical" evidence="6">
    <location>
        <begin position="91"/>
        <end position="110"/>
    </location>
</feature>
<dbReference type="InterPro" id="IPR036259">
    <property type="entry name" value="MFS_trans_sf"/>
</dbReference>
<gene>
    <name evidence="7" type="ORF">GCM10022207_71390</name>
</gene>
<keyword evidence="3 6" id="KW-0812">Transmembrane</keyword>
<evidence type="ECO:0000256" key="1">
    <source>
        <dbReference type="ARBA" id="ARBA00004651"/>
    </source>
</evidence>
<keyword evidence="2" id="KW-1003">Cell membrane</keyword>
<feature type="transmembrane region" description="Helical" evidence="6">
    <location>
        <begin position="181"/>
        <end position="200"/>
    </location>
</feature>
<evidence type="ECO:0000256" key="4">
    <source>
        <dbReference type="ARBA" id="ARBA00022989"/>
    </source>
</evidence>
<comment type="subcellular location">
    <subcellularLocation>
        <location evidence="1">Cell membrane</location>
        <topology evidence="1">Multi-pass membrane protein</topology>
    </subcellularLocation>
</comment>
<dbReference type="Proteomes" id="UP001501563">
    <property type="component" value="Unassembled WGS sequence"/>
</dbReference>
<comment type="caution">
    <text evidence="7">The sequence shown here is derived from an EMBL/GenBank/DDBJ whole genome shotgun (WGS) entry which is preliminary data.</text>
</comment>